<evidence type="ECO:0000256" key="5">
    <source>
        <dbReference type="ARBA" id="ARBA00022833"/>
    </source>
</evidence>
<feature type="domain" description="C2H2-type" evidence="8">
    <location>
        <begin position="546"/>
        <end position="574"/>
    </location>
</feature>
<dbReference type="GO" id="GO:0005634">
    <property type="term" value="C:nucleus"/>
    <property type="evidence" value="ECO:0007669"/>
    <property type="project" value="UniProtKB-SubCell"/>
</dbReference>
<evidence type="ECO:0000313" key="10">
    <source>
        <dbReference type="Proteomes" id="UP001627154"/>
    </source>
</evidence>
<dbReference type="InterPro" id="IPR036236">
    <property type="entry name" value="Znf_C2H2_sf"/>
</dbReference>
<keyword evidence="5" id="KW-0862">Zinc</keyword>
<protein>
    <recommendedName>
        <fullName evidence="8">C2H2-type domain-containing protein</fullName>
    </recommendedName>
</protein>
<evidence type="ECO:0000256" key="3">
    <source>
        <dbReference type="ARBA" id="ARBA00022737"/>
    </source>
</evidence>
<organism evidence="9 10">
    <name type="scientific">Trichogramma kaykai</name>
    <dbReference type="NCBI Taxonomy" id="54128"/>
    <lineage>
        <taxon>Eukaryota</taxon>
        <taxon>Metazoa</taxon>
        <taxon>Ecdysozoa</taxon>
        <taxon>Arthropoda</taxon>
        <taxon>Hexapoda</taxon>
        <taxon>Insecta</taxon>
        <taxon>Pterygota</taxon>
        <taxon>Neoptera</taxon>
        <taxon>Endopterygota</taxon>
        <taxon>Hymenoptera</taxon>
        <taxon>Apocrita</taxon>
        <taxon>Proctotrupomorpha</taxon>
        <taxon>Chalcidoidea</taxon>
        <taxon>Trichogrammatidae</taxon>
        <taxon>Trichogramma</taxon>
    </lineage>
</organism>
<reference evidence="9 10" key="1">
    <citation type="journal article" date="2024" name="bioRxiv">
        <title>A reference genome for Trichogramma kaykai: A tiny desert-dwelling parasitoid wasp with competing sex-ratio distorters.</title>
        <authorList>
            <person name="Culotta J."/>
            <person name="Lindsey A.R."/>
        </authorList>
    </citation>
    <scope>NUCLEOTIDE SEQUENCE [LARGE SCALE GENOMIC DNA]</scope>
    <source>
        <strain evidence="9 10">KSX58</strain>
    </source>
</reference>
<feature type="domain" description="C2H2-type" evidence="8">
    <location>
        <begin position="487"/>
        <end position="515"/>
    </location>
</feature>
<evidence type="ECO:0000256" key="6">
    <source>
        <dbReference type="ARBA" id="ARBA00023242"/>
    </source>
</evidence>
<dbReference type="Pfam" id="PF00096">
    <property type="entry name" value="zf-C2H2"/>
    <property type="match status" value="12"/>
</dbReference>
<evidence type="ECO:0000259" key="8">
    <source>
        <dbReference type="PROSITE" id="PS50157"/>
    </source>
</evidence>
<feature type="domain" description="C2H2-type" evidence="8">
    <location>
        <begin position="251"/>
        <end position="278"/>
    </location>
</feature>
<proteinExistence type="predicted"/>
<evidence type="ECO:0000256" key="7">
    <source>
        <dbReference type="PROSITE-ProRule" id="PRU00042"/>
    </source>
</evidence>
<dbReference type="Gene3D" id="3.30.160.60">
    <property type="entry name" value="Classic Zinc Finger"/>
    <property type="match status" value="10"/>
</dbReference>
<feature type="domain" description="C2H2-type" evidence="8">
    <location>
        <begin position="185"/>
        <end position="213"/>
    </location>
</feature>
<keyword evidence="10" id="KW-1185">Reference proteome</keyword>
<accession>A0ABD2XFY7</accession>
<gene>
    <name evidence="9" type="ORF">TKK_003237</name>
</gene>
<dbReference type="SMART" id="SM00355">
    <property type="entry name" value="ZnF_C2H2"/>
    <property type="match status" value="15"/>
</dbReference>
<feature type="domain" description="C2H2-type" evidence="8">
    <location>
        <begin position="458"/>
        <end position="486"/>
    </location>
</feature>
<dbReference type="EMBL" id="JBJJXI010000026">
    <property type="protein sequence ID" value="KAL3404273.1"/>
    <property type="molecule type" value="Genomic_DNA"/>
</dbReference>
<dbReference type="Proteomes" id="UP001627154">
    <property type="component" value="Unassembled WGS sequence"/>
</dbReference>
<keyword evidence="4 7" id="KW-0863">Zinc-finger</keyword>
<dbReference type="AlphaFoldDB" id="A0ABD2XFY7"/>
<feature type="domain" description="C2H2-type" evidence="8">
    <location>
        <begin position="129"/>
        <end position="157"/>
    </location>
</feature>
<dbReference type="PROSITE" id="PS00028">
    <property type="entry name" value="ZINC_FINGER_C2H2_1"/>
    <property type="match status" value="15"/>
</dbReference>
<dbReference type="PROSITE" id="PS50157">
    <property type="entry name" value="ZINC_FINGER_C2H2_2"/>
    <property type="match status" value="15"/>
</dbReference>
<keyword evidence="2" id="KW-0479">Metal-binding</keyword>
<name>A0ABD2XFY7_9HYME</name>
<feature type="domain" description="C2H2-type" evidence="8">
    <location>
        <begin position="401"/>
        <end position="429"/>
    </location>
</feature>
<dbReference type="InterPro" id="IPR013087">
    <property type="entry name" value="Znf_C2H2_type"/>
</dbReference>
<feature type="domain" description="C2H2-type" evidence="8">
    <location>
        <begin position="604"/>
        <end position="632"/>
    </location>
</feature>
<evidence type="ECO:0000313" key="9">
    <source>
        <dbReference type="EMBL" id="KAL3404273.1"/>
    </source>
</evidence>
<feature type="domain" description="C2H2-type" evidence="8">
    <location>
        <begin position="575"/>
        <end position="603"/>
    </location>
</feature>
<evidence type="ECO:0000256" key="4">
    <source>
        <dbReference type="ARBA" id="ARBA00022771"/>
    </source>
</evidence>
<feature type="domain" description="C2H2-type" evidence="8">
    <location>
        <begin position="516"/>
        <end position="539"/>
    </location>
</feature>
<sequence>MEICKVKTEICEPEFVAVKMEYDMDGYNENETDCLNNDSLQSADEHLRNDINVIDSLAIDESQQQVHGKSLVQCDQCNKLFDRKYNLRRHVTQVHEAKKVDVRVITENNMINFIIIKEPQHKIDEKKVVQCDQCNKLFKNKSCLRRHVREVHKSKKLVKSIITDNTINSKSINDTLCKAPKRTVLQCNQCNKLFYRNYNLRRHVAKVHKSNEQDESIITKEADGSIITEDNAMNSTSLNESQDNFAEQNVLQCDQCNKLFNRSYNLKRHMQVHEAKKVDESIITEDNVIKSMTINETQDKVDKVSALQCNQCNKLFKSNSSLRRHVTEVHENKKQNESIITEKVDESIITEDNGINSIRSIEEQNEVNEKSLFECNQCNKLFQNNYRLKRHVTRVHERKKVECEVCHEFFAKKSNLLVHYDSVHPGFMTHFCNECSKTFDKRKNLLRHLRSVHRNTVFECAICQKTFTNKTYLRLHITGTHEQVKGVECDTCKKTFRHKTYLRIHIDAVHKRLRNFECPICHKVYGFEGYLKKHIKGIHGTIIKNHECEICKKRFNHKSNLTKHVDRSHKNIRAFECEICHATFKQKAHKLVHIDTVHEQNKNFFCEYCGKNFGRKDNMLMHVKIVHLKLKKHECQICKKTFRDRHYLTKHMNTVHKDIVKGITIDFRNNEKENTADIS</sequence>
<evidence type="ECO:0000256" key="2">
    <source>
        <dbReference type="ARBA" id="ARBA00022723"/>
    </source>
</evidence>
<dbReference type="SUPFAM" id="SSF57667">
    <property type="entry name" value="beta-beta-alpha zinc fingers"/>
    <property type="match status" value="7"/>
</dbReference>
<keyword evidence="3" id="KW-0677">Repeat</keyword>
<feature type="domain" description="C2H2-type" evidence="8">
    <location>
        <begin position="633"/>
        <end position="656"/>
    </location>
</feature>
<feature type="domain" description="C2H2-type" evidence="8">
    <location>
        <begin position="307"/>
        <end position="335"/>
    </location>
</feature>
<feature type="domain" description="C2H2-type" evidence="8">
    <location>
        <begin position="72"/>
        <end position="100"/>
    </location>
</feature>
<dbReference type="PANTHER" id="PTHR24406">
    <property type="entry name" value="TRANSCRIPTIONAL REPRESSOR CTCFL-RELATED"/>
    <property type="match status" value="1"/>
</dbReference>
<keyword evidence="6" id="KW-0539">Nucleus</keyword>
<dbReference type="Pfam" id="PF12874">
    <property type="entry name" value="zf-met"/>
    <property type="match status" value="1"/>
</dbReference>
<feature type="domain" description="C2H2-type" evidence="8">
    <location>
        <begin position="373"/>
        <end position="401"/>
    </location>
</feature>
<feature type="domain" description="C2H2-type" evidence="8">
    <location>
        <begin position="430"/>
        <end position="453"/>
    </location>
</feature>
<dbReference type="GO" id="GO:0008270">
    <property type="term" value="F:zinc ion binding"/>
    <property type="evidence" value="ECO:0007669"/>
    <property type="project" value="UniProtKB-KW"/>
</dbReference>
<evidence type="ECO:0000256" key="1">
    <source>
        <dbReference type="ARBA" id="ARBA00004123"/>
    </source>
</evidence>
<dbReference type="FunFam" id="3.30.160.60:FF:000446">
    <property type="entry name" value="Zinc finger protein"/>
    <property type="match status" value="1"/>
</dbReference>
<dbReference type="InterPro" id="IPR050888">
    <property type="entry name" value="ZnF_C2H2-type_TF"/>
</dbReference>
<comment type="caution">
    <text evidence="9">The sequence shown here is derived from an EMBL/GenBank/DDBJ whole genome shotgun (WGS) entry which is preliminary data.</text>
</comment>
<comment type="subcellular location">
    <subcellularLocation>
        <location evidence="1">Nucleus</location>
    </subcellularLocation>
</comment>